<name>A0A183UA82_TOXCA</name>
<keyword evidence="3" id="KW-1185">Reference proteome</keyword>
<evidence type="ECO:0000313" key="3">
    <source>
        <dbReference type="Proteomes" id="UP000050794"/>
    </source>
</evidence>
<dbReference type="AlphaFoldDB" id="A0A183UA82"/>
<dbReference type="WBParaSite" id="TCNE_0000540201-mRNA-1">
    <property type="protein sequence ID" value="TCNE_0000540201-mRNA-1"/>
    <property type="gene ID" value="TCNE_0000540201"/>
</dbReference>
<proteinExistence type="predicted"/>
<accession>A0A183UA82</accession>
<evidence type="ECO:0000256" key="1">
    <source>
        <dbReference type="SAM" id="MobiDB-lite"/>
    </source>
</evidence>
<sequence length="96" mass="10698">MSSPGRGQPCHPGGKNTREMDHWTVSEVQANFSTENERALVFAPAGDFNGAKNLWSIPFWTLNPILTNLWTPKSTSGWFLGRPRKLSSSFTTCLND</sequence>
<reference evidence="2 3" key="2">
    <citation type="submission" date="2018-11" db="EMBL/GenBank/DDBJ databases">
        <authorList>
            <consortium name="Pathogen Informatics"/>
        </authorList>
    </citation>
    <scope>NUCLEOTIDE SEQUENCE [LARGE SCALE GENOMIC DNA]</scope>
</reference>
<organism evidence="3 4">
    <name type="scientific">Toxocara canis</name>
    <name type="common">Canine roundworm</name>
    <dbReference type="NCBI Taxonomy" id="6265"/>
    <lineage>
        <taxon>Eukaryota</taxon>
        <taxon>Metazoa</taxon>
        <taxon>Ecdysozoa</taxon>
        <taxon>Nematoda</taxon>
        <taxon>Chromadorea</taxon>
        <taxon>Rhabditida</taxon>
        <taxon>Spirurina</taxon>
        <taxon>Ascaridomorpha</taxon>
        <taxon>Ascaridoidea</taxon>
        <taxon>Toxocaridae</taxon>
        <taxon>Toxocara</taxon>
    </lineage>
</organism>
<gene>
    <name evidence="2" type="ORF">TCNE_LOCUS5402</name>
</gene>
<evidence type="ECO:0000313" key="4">
    <source>
        <dbReference type="WBParaSite" id="TCNE_0000540201-mRNA-1"/>
    </source>
</evidence>
<dbReference type="EMBL" id="UYWY01019353">
    <property type="protein sequence ID" value="VDM36517.1"/>
    <property type="molecule type" value="Genomic_DNA"/>
</dbReference>
<protein>
    <submittedName>
        <fullName evidence="2 4">Uncharacterized protein</fullName>
    </submittedName>
</protein>
<evidence type="ECO:0000313" key="2">
    <source>
        <dbReference type="EMBL" id="VDM36517.1"/>
    </source>
</evidence>
<feature type="region of interest" description="Disordered" evidence="1">
    <location>
        <begin position="1"/>
        <end position="21"/>
    </location>
</feature>
<reference evidence="4" key="1">
    <citation type="submission" date="2016-06" db="UniProtKB">
        <authorList>
            <consortium name="WormBaseParasite"/>
        </authorList>
    </citation>
    <scope>IDENTIFICATION</scope>
</reference>
<dbReference type="Proteomes" id="UP000050794">
    <property type="component" value="Unassembled WGS sequence"/>
</dbReference>